<feature type="binding site" evidence="11">
    <location>
        <position position="588"/>
    </location>
    <ligand>
        <name>5-methyltetrahydropteroyltri-L-glutamate</name>
        <dbReference type="ChEBI" id="CHEBI:58207"/>
    </ligand>
</feature>
<dbReference type="UniPathway" id="UPA00051">
    <property type="reaction ID" value="UER00082"/>
</dbReference>
<reference evidence="16 17" key="1">
    <citation type="submission" date="2016-08" db="EMBL/GenBank/DDBJ databases">
        <title>A Parts List for Fungal Cellulosomes Revealed by Comparative Genomics.</title>
        <authorList>
            <consortium name="DOE Joint Genome Institute"/>
            <person name="Haitjema C.H."/>
            <person name="Gilmore S.P."/>
            <person name="Henske J.K."/>
            <person name="Solomon K.V."/>
            <person name="De Groot R."/>
            <person name="Kuo A."/>
            <person name="Mondo S.J."/>
            <person name="Salamov A.A."/>
            <person name="Labutti K."/>
            <person name="Zhao Z."/>
            <person name="Chiniquy J."/>
            <person name="Barry K."/>
            <person name="Brewer H.M."/>
            <person name="Purvine S.O."/>
            <person name="Wright A.T."/>
            <person name="Boxma B."/>
            <person name="Van Alen T."/>
            <person name="Hackstein J.H."/>
            <person name="Baker S.E."/>
            <person name="Grigoriev I.V."/>
            <person name="O'Malley M.A."/>
        </authorList>
    </citation>
    <scope>NUCLEOTIDE SEQUENCE [LARGE SCALE GENOMIC DNA]</scope>
    <source>
        <strain evidence="16 17">G1</strain>
    </source>
</reference>
<feature type="binding site" evidence="11">
    <location>
        <begin position="458"/>
        <end position="460"/>
    </location>
    <ligand>
        <name>L-methionine</name>
        <dbReference type="ChEBI" id="CHEBI:57844"/>
    </ligand>
</feature>
<feature type="domain" description="Cobalamin-independent methionine synthase MetE C-terminal/archaeal" evidence="14">
    <location>
        <begin position="453"/>
        <end position="774"/>
    </location>
</feature>
<dbReference type="Pfam" id="PF08267">
    <property type="entry name" value="Meth_synt_1"/>
    <property type="match status" value="1"/>
</dbReference>
<dbReference type="CDD" id="cd03312">
    <property type="entry name" value="CIMS_N_terminal_like"/>
    <property type="match status" value="1"/>
</dbReference>
<evidence type="ECO:0000313" key="17">
    <source>
        <dbReference type="Proteomes" id="UP000193920"/>
    </source>
</evidence>
<feature type="binding site" evidence="12">
    <location>
        <position position="670"/>
    </location>
    <ligand>
        <name>Zn(2+)</name>
        <dbReference type="ChEBI" id="CHEBI:29105"/>
        <label>1</label>
        <note>catalytic</note>
    </ligand>
</feature>
<feature type="binding site" evidence="11">
    <location>
        <position position="626"/>
    </location>
    <ligand>
        <name>L-methionine</name>
        <dbReference type="ChEBI" id="CHEBI:57844"/>
    </ligand>
</feature>
<feature type="binding site" evidence="11">
    <location>
        <begin position="542"/>
        <end position="543"/>
    </location>
    <ligand>
        <name>5-methyltetrahydropteroyltri-L-glutamate</name>
        <dbReference type="ChEBI" id="CHEBI:58207"/>
    </ligand>
</feature>
<dbReference type="OrthoDB" id="1053771at2759"/>
<feature type="binding site" evidence="11">
    <location>
        <position position="511"/>
    </location>
    <ligand>
        <name>L-methionine</name>
        <dbReference type="ChEBI" id="CHEBI:57844"/>
    </ligand>
</feature>
<dbReference type="InterPro" id="IPR002629">
    <property type="entry name" value="Met_Synth_C/arc"/>
</dbReference>
<organism evidence="16 17">
    <name type="scientific">Neocallimastix californiae</name>
    <dbReference type="NCBI Taxonomy" id="1754190"/>
    <lineage>
        <taxon>Eukaryota</taxon>
        <taxon>Fungi</taxon>
        <taxon>Fungi incertae sedis</taxon>
        <taxon>Chytridiomycota</taxon>
        <taxon>Chytridiomycota incertae sedis</taxon>
        <taxon>Neocallimastigomycetes</taxon>
        <taxon>Neocallimastigales</taxon>
        <taxon>Neocallimastigaceae</taxon>
        <taxon>Neocallimastix</taxon>
    </lineage>
</organism>
<dbReference type="CDD" id="cd03311">
    <property type="entry name" value="CIMS_C_terminal_like"/>
    <property type="match status" value="1"/>
</dbReference>
<dbReference type="Proteomes" id="UP000193920">
    <property type="component" value="Unassembled WGS sequence"/>
</dbReference>
<dbReference type="EMBL" id="MCOG01000096">
    <property type="protein sequence ID" value="ORY51203.1"/>
    <property type="molecule type" value="Genomic_DNA"/>
</dbReference>
<dbReference type="STRING" id="1754190.A0A1Y2CW00"/>
<dbReference type="InterPro" id="IPR013215">
    <property type="entry name" value="Cbl-indep_Met_Synth_N"/>
</dbReference>
<dbReference type="InterPro" id="IPR038071">
    <property type="entry name" value="UROD/MetE-like_sf"/>
</dbReference>
<protein>
    <recommendedName>
        <fullName evidence="4">5-methyltetrahydropteroyltriglutamate--homocysteine S-methyltransferase</fullName>
        <ecNumber evidence="4">2.1.1.14</ecNumber>
    </recommendedName>
</protein>
<feature type="binding site" evidence="12">
    <location>
        <position position="753"/>
    </location>
    <ligand>
        <name>Zn(2+)</name>
        <dbReference type="ChEBI" id="CHEBI:29105"/>
        <label>1</label>
        <note>catalytic</note>
    </ligand>
</feature>
<keyword evidence="8 12" id="KW-0479">Metal-binding</keyword>
<evidence type="ECO:0000256" key="8">
    <source>
        <dbReference type="ARBA" id="ARBA00022723"/>
    </source>
</evidence>
<gene>
    <name evidence="16" type="ORF">LY90DRAFT_414220</name>
</gene>
<feature type="binding site" evidence="11">
    <location>
        <position position="19"/>
    </location>
    <ligand>
        <name>5-methyltetrahydropteroyltri-L-glutamate</name>
        <dbReference type="ChEBI" id="CHEBI:58207"/>
    </ligand>
</feature>
<evidence type="ECO:0000256" key="2">
    <source>
        <dbReference type="ARBA" id="ARBA00004681"/>
    </source>
</evidence>
<feature type="active site" description="Proton donor" evidence="13">
    <location>
        <position position="721"/>
    </location>
</feature>
<evidence type="ECO:0000256" key="12">
    <source>
        <dbReference type="PIRSR" id="PIRSR000382-2"/>
    </source>
</evidence>
<keyword evidence="9 12" id="KW-0862">Zinc</keyword>
<dbReference type="AlphaFoldDB" id="A0A1Y2CW00"/>
<evidence type="ECO:0000256" key="9">
    <source>
        <dbReference type="ARBA" id="ARBA00022833"/>
    </source>
</evidence>
<comment type="function">
    <text evidence="1">Catalyzes the transfer of a methyl group from 5-methyltetrahydrofolate to homocysteine resulting in methionine formation.</text>
</comment>
<feature type="binding site" evidence="11">
    <location>
        <position position="626"/>
    </location>
    <ligand>
        <name>L-homocysteine</name>
        <dbReference type="ChEBI" id="CHEBI:58199"/>
    </ligand>
</feature>
<feature type="binding site" evidence="12">
    <location>
        <position position="692"/>
    </location>
    <ligand>
        <name>Zn(2+)</name>
        <dbReference type="ChEBI" id="CHEBI:29105"/>
        <label>1</label>
        <note>catalytic</note>
    </ligand>
</feature>
<dbReference type="GO" id="GO:0009086">
    <property type="term" value="P:methionine biosynthetic process"/>
    <property type="evidence" value="ECO:0007669"/>
    <property type="project" value="UniProtKB-KW"/>
</dbReference>
<evidence type="ECO:0000256" key="6">
    <source>
        <dbReference type="ARBA" id="ARBA00022605"/>
    </source>
</evidence>
<evidence type="ECO:0000256" key="13">
    <source>
        <dbReference type="PIRSR" id="PIRSR000382-3"/>
    </source>
</evidence>
<dbReference type="NCBIfam" id="TIGR01371">
    <property type="entry name" value="met_syn_B12ind"/>
    <property type="match status" value="1"/>
</dbReference>
<dbReference type="EC" id="2.1.1.14" evidence="4"/>
<dbReference type="Pfam" id="PF01717">
    <property type="entry name" value="Meth_synt_2"/>
    <property type="match status" value="1"/>
</dbReference>
<name>A0A1Y2CW00_9FUNG</name>
<comment type="cofactor">
    <cofactor evidence="12">
        <name>Zn(2+)</name>
        <dbReference type="ChEBI" id="CHEBI:29105"/>
    </cofactor>
    <text evidence="12">Binds 2 Zn(2+) ions per subunit.</text>
</comment>
<dbReference type="GO" id="GO:0032259">
    <property type="term" value="P:methylation"/>
    <property type="evidence" value="ECO:0007669"/>
    <property type="project" value="UniProtKB-KW"/>
</dbReference>
<dbReference type="GO" id="GO:0008270">
    <property type="term" value="F:zinc ion binding"/>
    <property type="evidence" value="ECO:0007669"/>
    <property type="project" value="InterPro"/>
</dbReference>
<evidence type="ECO:0000256" key="7">
    <source>
        <dbReference type="ARBA" id="ARBA00022679"/>
    </source>
</evidence>
<keyword evidence="5 16" id="KW-0489">Methyltransferase</keyword>
<dbReference type="GO" id="GO:0003871">
    <property type="term" value="F:5-methyltetrahydropteroyltriglutamate-homocysteine S-methyltransferase activity"/>
    <property type="evidence" value="ECO:0007669"/>
    <property type="project" value="UniProtKB-EC"/>
</dbReference>
<keyword evidence="17" id="KW-1185">Reference proteome</keyword>
<feature type="binding site" evidence="11">
    <location>
        <begin position="458"/>
        <end position="460"/>
    </location>
    <ligand>
        <name>L-homocysteine</name>
        <dbReference type="ChEBI" id="CHEBI:58199"/>
    </ligand>
</feature>
<evidence type="ECO:0000256" key="4">
    <source>
        <dbReference type="ARBA" id="ARBA00012034"/>
    </source>
</evidence>
<evidence type="ECO:0000259" key="14">
    <source>
        <dbReference type="Pfam" id="PF01717"/>
    </source>
</evidence>
<sequence length="781" mass="88415">MVTATNLGFGRIGIKRQLKFLVEKYWAGKVTYDELVEGAKNLRADHWKTQKDAGIADGHIPSNDFAYYDQVLDHSFMIGAIPERYQSLNLSPVDKYFAMARGCQRDNIDVPAMEMKKWYDTNYHFIVPELVENQEFKLSENVKAVDEFLEAKALGIKTRPVLQGPITYLLQAKVKGVDASFNNLTAFIPRIIPVYIEILKRLADAGAEWVQFDESYLVMDIVNEKYTKEIIQNAFETAYKQFKQAVPSIKILIATYFDRIDSNIDFVAAIANEISGLHIDLARALGQLETVIEKVKSFPNKIVLSVGVIDGRNIWKADLCKAIKTVQVAVDALGSENVFVAPSCSLLHVPHTLTTEEKIKKNNPEVYDWLAFAVEKLDEISTIANAVNNGADSVKDKLEANQKSINARKTSPLIHKPEVKEAVNSVTPDMLTRGAPFAERIAAQQKILNLPKFPTTTIGSFPQSKEVRLTRQKFRKGEITKEEYDQFIKDETKRCIKKQEEYGLDVIVHGEFERTDMVEFFGEKMEGYIFSQFGWVQSYGSRCVKPPILYGDIVRPNPMTVEMSKYAQTCTKKPVKGMLTGPVTILQWSFVRDDQPRSTTAYQIALAIRKEVKDLEDAGIKVIQVDEAALREGLPLRKSDQDGYLQWAIDTFLLATCTVKPTTQIHTHMCYSDFNEIFTSIKRMDTDAITIENSRSDLKLLSAFKQYGYTNGIGPGMYDIHSPRVPSVEEILARARETLNYISPDLLWINPDCGLKTRGWAEVEPSLKNLVQVALTLRKEY</sequence>
<dbReference type="Gene3D" id="3.20.20.210">
    <property type="match status" value="2"/>
</dbReference>
<dbReference type="SUPFAM" id="SSF51726">
    <property type="entry name" value="UROD/MetE-like"/>
    <property type="match status" value="2"/>
</dbReference>
<keyword evidence="10" id="KW-0486">Methionine biosynthesis</keyword>
<proteinExistence type="inferred from homology"/>
<feature type="binding site" evidence="11">
    <location>
        <position position="122"/>
    </location>
    <ligand>
        <name>5-methyltetrahydropteroyltri-L-glutamate</name>
        <dbReference type="ChEBI" id="CHEBI:58207"/>
    </ligand>
</feature>
<evidence type="ECO:0000256" key="3">
    <source>
        <dbReference type="ARBA" id="ARBA00009553"/>
    </source>
</evidence>
<comment type="pathway">
    <text evidence="2">Amino-acid biosynthesis; L-methionine biosynthesis via de novo pathway; L-methionine from L-homocysteine (MetE route): step 1/1.</text>
</comment>
<dbReference type="HAMAP" id="MF_00172">
    <property type="entry name" value="Meth_synth"/>
    <property type="match status" value="1"/>
</dbReference>
<evidence type="ECO:0000313" key="16">
    <source>
        <dbReference type="EMBL" id="ORY51203.1"/>
    </source>
</evidence>
<comment type="similarity">
    <text evidence="3">Belongs to the vitamin-B12 independent methionine synthase family.</text>
</comment>
<feature type="binding site" evidence="12">
    <location>
        <position position="668"/>
    </location>
    <ligand>
        <name>Zn(2+)</name>
        <dbReference type="ChEBI" id="CHEBI:29105"/>
        <label>1</label>
        <note>catalytic</note>
    </ligand>
</feature>
<evidence type="ECO:0000256" key="1">
    <source>
        <dbReference type="ARBA" id="ARBA00002777"/>
    </source>
</evidence>
<accession>A0A1Y2CW00</accession>
<dbReference type="PIRSF" id="PIRSF000382">
    <property type="entry name" value="MeTrfase_B12_ind"/>
    <property type="match status" value="1"/>
</dbReference>
<dbReference type="NCBIfam" id="NF003556">
    <property type="entry name" value="PRK05222.1"/>
    <property type="match status" value="1"/>
</dbReference>
<dbReference type="PANTHER" id="PTHR30519">
    <property type="entry name" value="5-METHYLTETRAHYDROPTEROYLTRIGLUTAMATE--HOMOCYSTEINE METHYLTRANSFERASE"/>
    <property type="match status" value="1"/>
</dbReference>
<feature type="domain" description="Cobalamin-independent methionine synthase MetE N-terminal" evidence="15">
    <location>
        <begin position="4"/>
        <end position="328"/>
    </location>
</feature>
<keyword evidence="7 16" id="KW-0808">Transferase</keyword>
<evidence type="ECO:0000256" key="5">
    <source>
        <dbReference type="ARBA" id="ARBA00022603"/>
    </source>
</evidence>
<evidence type="ECO:0000256" key="10">
    <source>
        <dbReference type="ARBA" id="ARBA00023167"/>
    </source>
</evidence>
<keyword evidence="6" id="KW-0028">Amino-acid biosynthesis</keyword>
<comment type="caution">
    <text evidence="16">The sequence shown here is derived from an EMBL/GenBank/DDBJ whole genome shotgun (WGS) entry which is preliminary data.</text>
</comment>
<evidence type="ECO:0000259" key="15">
    <source>
        <dbReference type="Pfam" id="PF08267"/>
    </source>
</evidence>
<evidence type="ECO:0000256" key="11">
    <source>
        <dbReference type="PIRSR" id="PIRSR000382-1"/>
    </source>
</evidence>
<dbReference type="InterPro" id="IPR006276">
    <property type="entry name" value="Cobalamin-indep_Met_synthase"/>
</dbReference>